<sequence length="108" mass="11873">MAAPQGVWNEHTEKALLIAMMECEETTLSAKYDAAAARLGQGFNANQIRYNPVGLLSQFTKFTKFTMSPWNDATERKLLLCIIDTDKTPNWTVVAGLMGDGISGDACR</sequence>
<comment type="caution">
    <text evidence="1">The sequence shown here is derived from an EMBL/GenBank/DDBJ whole genome shotgun (WGS) entry which is preliminary data.</text>
</comment>
<evidence type="ECO:0000313" key="2">
    <source>
        <dbReference type="Proteomes" id="UP001358417"/>
    </source>
</evidence>
<gene>
    <name evidence="1" type="ORF">LTR84_004196</name>
</gene>
<protein>
    <submittedName>
        <fullName evidence="1">Uncharacterized protein</fullName>
    </submittedName>
</protein>
<dbReference type="GeneID" id="89972375"/>
<reference evidence="1 2" key="1">
    <citation type="submission" date="2023-08" db="EMBL/GenBank/DDBJ databases">
        <title>Black Yeasts Isolated from many extreme environments.</title>
        <authorList>
            <person name="Coleine C."/>
            <person name="Stajich J.E."/>
            <person name="Selbmann L."/>
        </authorList>
    </citation>
    <scope>NUCLEOTIDE SEQUENCE [LARGE SCALE GENOMIC DNA]</scope>
    <source>
        <strain evidence="1 2">CCFEE 5792</strain>
    </source>
</reference>
<keyword evidence="2" id="KW-1185">Reference proteome</keyword>
<dbReference type="RefSeq" id="XP_064704886.1">
    <property type="nucleotide sequence ID" value="XM_064847774.1"/>
</dbReference>
<proteinExistence type="predicted"/>
<dbReference type="Proteomes" id="UP001358417">
    <property type="component" value="Unassembled WGS sequence"/>
</dbReference>
<name>A0AAV9N931_9EURO</name>
<evidence type="ECO:0000313" key="1">
    <source>
        <dbReference type="EMBL" id="KAK5050076.1"/>
    </source>
</evidence>
<accession>A0AAV9N931</accession>
<dbReference type="AlphaFoldDB" id="A0AAV9N931"/>
<dbReference type="EMBL" id="JAVRRD010000018">
    <property type="protein sequence ID" value="KAK5050076.1"/>
    <property type="molecule type" value="Genomic_DNA"/>
</dbReference>
<organism evidence="1 2">
    <name type="scientific">Exophiala bonariae</name>
    <dbReference type="NCBI Taxonomy" id="1690606"/>
    <lineage>
        <taxon>Eukaryota</taxon>
        <taxon>Fungi</taxon>
        <taxon>Dikarya</taxon>
        <taxon>Ascomycota</taxon>
        <taxon>Pezizomycotina</taxon>
        <taxon>Eurotiomycetes</taxon>
        <taxon>Chaetothyriomycetidae</taxon>
        <taxon>Chaetothyriales</taxon>
        <taxon>Herpotrichiellaceae</taxon>
        <taxon>Exophiala</taxon>
    </lineage>
</organism>